<dbReference type="EMBL" id="DWYA01000013">
    <property type="protein sequence ID" value="HJB39037.1"/>
    <property type="molecule type" value="Genomic_DNA"/>
</dbReference>
<reference evidence="1" key="2">
    <citation type="submission" date="2021-04" db="EMBL/GenBank/DDBJ databases">
        <authorList>
            <person name="Gilroy R."/>
        </authorList>
    </citation>
    <scope>NUCLEOTIDE SEQUENCE</scope>
    <source>
        <strain evidence="1">ChiBcec8-14828</strain>
    </source>
</reference>
<sequence length="646" mass="73029">MVHYINPGAAPTIQMNAVVLERFLGVDLTSSPVSVDKARSPDAPNMMPDQDGYPAKRMGYHTILELGERIYGAYGLKLPQQSEKRLIHAGGKLYLTKTQQDEHEGKTRETAQVLYEGMASHASCAVQLKEKLWILDGKTYLCYDGESVRPVKEMATVPIITIAKGPKKDTGATSYLPVNLLTGKRTDSYAGTKDDTDYFLSFDELTDSAVKVEILDEEGVWQEKKEGFSVDTVLGKVHFDTAPGESPLEGEDNVRITYEVEDYADRIDGCSCAVLYGVNGAMDRVFLTGHPEYPNIDRWSAFEDPAYFADTDYSVLGSEGCAIAGYSIVAGMLAAHKDGEENGRNVFIRQGTLTSSGEAQFLIYDVVQAENAVAPRSFQSAMGEPMFLTRRGVFALTDSEATGEKYAQNRSYFINGALTREENLNDACSAMWKQFYLLCLPKSRRVYLMDTEQKVYEANEPQSSYQLECFVWENVDAVCLWQEGDKLRFGTQDGAVREFWPGGKDFHYNDCRVLDEDARVEDEIAVKARWTTPLMNLGTWANLKTVTGVWVVGQPYLRSGGEIWYATDKSWEYRTKEYYIDIFDWNDIDFNRWTFQMLNRPTVVFSPRKAKKIKLFQVCVKNERLREPFGIFAIHINYKKGSKVKR</sequence>
<dbReference type="AlphaFoldDB" id="A0A9D2M0Q3"/>
<protein>
    <submittedName>
        <fullName evidence="1">Uncharacterized protein</fullName>
    </submittedName>
</protein>
<name>A0A9D2M0Q3_9FIRM</name>
<dbReference type="Proteomes" id="UP000824209">
    <property type="component" value="Unassembled WGS sequence"/>
</dbReference>
<evidence type="ECO:0000313" key="1">
    <source>
        <dbReference type="EMBL" id="HJB39037.1"/>
    </source>
</evidence>
<proteinExistence type="predicted"/>
<gene>
    <name evidence="1" type="ORF">H9943_01420</name>
</gene>
<comment type="caution">
    <text evidence="1">The sequence shown here is derived from an EMBL/GenBank/DDBJ whole genome shotgun (WGS) entry which is preliminary data.</text>
</comment>
<organism evidence="1 2">
    <name type="scientific">Candidatus Ruthenibacterium avium</name>
    <dbReference type="NCBI Taxonomy" id="2838751"/>
    <lineage>
        <taxon>Bacteria</taxon>
        <taxon>Bacillati</taxon>
        <taxon>Bacillota</taxon>
        <taxon>Clostridia</taxon>
        <taxon>Eubacteriales</taxon>
        <taxon>Oscillospiraceae</taxon>
        <taxon>Ruthenibacterium</taxon>
    </lineage>
</organism>
<reference evidence="1" key="1">
    <citation type="journal article" date="2021" name="PeerJ">
        <title>Extensive microbial diversity within the chicken gut microbiome revealed by metagenomics and culture.</title>
        <authorList>
            <person name="Gilroy R."/>
            <person name="Ravi A."/>
            <person name="Getino M."/>
            <person name="Pursley I."/>
            <person name="Horton D.L."/>
            <person name="Alikhan N.F."/>
            <person name="Baker D."/>
            <person name="Gharbi K."/>
            <person name="Hall N."/>
            <person name="Watson M."/>
            <person name="Adriaenssens E.M."/>
            <person name="Foster-Nyarko E."/>
            <person name="Jarju S."/>
            <person name="Secka A."/>
            <person name="Antonio M."/>
            <person name="Oren A."/>
            <person name="Chaudhuri R.R."/>
            <person name="La Ragione R."/>
            <person name="Hildebrand F."/>
            <person name="Pallen M.J."/>
        </authorList>
    </citation>
    <scope>NUCLEOTIDE SEQUENCE</scope>
    <source>
        <strain evidence="1">ChiBcec8-14828</strain>
    </source>
</reference>
<evidence type="ECO:0000313" key="2">
    <source>
        <dbReference type="Proteomes" id="UP000824209"/>
    </source>
</evidence>
<accession>A0A9D2M0Q3</accession>